<dbReference type="Proteomes" id="UP000292003">
    <property type="component" value="Unassembled WGS sequence"/>
</dbReference>
<dbReference type="AlphaFoldDB" id="A0A4Q7J6C9"/>
<accession>A0A4Q7J6C9</accession>
<keyword evidence="4" id="KW-0804">Transcription</keyword>
<evidence type="ECO:0000256" key="5">
    <source>
        <dbReference type="PROSITE-ProRule" id="PRU01091"/>
    </source>
</evidence>
<dbReference type="Gene3D" id="1.25.40.10">
    <property type="entry name" value="Tetratricopeptide repeat domain"/>
    <property type="match status" value="1"/>
</dbReference>
<keyword evidence="3 5" id="KW-0238">DNA-binding</keyword>
<dbReference type="PANTHER" id="PTHR35807:SF1">
    <property type="entry name" value="TRANSCRIPTIONAL REGULATOR REDD"/>
    <property type="match status" value="1"/>
</dbReference>
<dbReference type="InterPro" id="IPR027417">
    <property type="entry name" value="P-loop_NTPase"/>
</dbReference>
<feature type="DNA-binding region" description="OmpR/PhoB-type" evidence="5">
    <location>
        <begin position="1"/>
        <end position="89"/>
    </location>
</feature>
<keyword evidence="8" id="KW-1185">Reference proteome</keyword>
<dbReference type="PRINTS" id="PR00364">
    <property type="entry name" value="DISEASERSIST"/>
</dbReference>
<gene>
    <name evidence="7" type="ORF">EWH70_18725</name>
</gene>
<dbReference type="SMART" id="SM01043">
    <property type="entry name" value="BTAD"/>
    <property type="match status" value="1"/>
</dbReference>
<proteinExistence type="inferred from homology"/>
<dbReference type="InterPro" id="IPR005158">
    <property type="entry name" value="BTAD"/>
</dbReference>
<name>A0A4Q7J6C9_9PSEU</name>
<dbReference type="InterPro" id="IPR011990">
    <property type="entry name" value="TPR-like_helical_dom_sf"/>
</dbReference>
<dbReference type="CDD" id="cd15831">
    <property type="entry name" value="BTAD"/>
    <property type="match status" value="1"/>
</dbReference>
<evidence type="ECO:0000256" key="3">
    <source>
        <dbReference type="ARBA" id="ARBA00023125"/>
    </source>
</evidence>
<evidence type="ECO:0000256" key="4">
    <source>
        <dbReference type="ARBA" id="ARBA00023163"/>
    </source>
</evidence>
<evidence type="ECO:0000313" key="7">
    <source>
        <dbReference type="EMBL" id="RZQ62312.1"/>
    </source>
</evidence>
<evidence type="ECO:0000256" key="2">
    <source>
        <dbReference type="ARBA" id="ARBA00023015"/>
    </source>
</evidence>
<sequence>MRFQLLGPVEVRDDDTPVPIGGPRAKAVLVSLLLRAGEVVPFEALLDSVWDHEPPRSALATLHVYVSRLRARLPWARIVTEVGSYRFDVDPMQVDVDRFHRLVRRGRDSVAAGDLTGGRETLQAALDLRRGRPLADVPGEFARTQAAILDDLWLTVREERFDVDLELGRHAELVPELRAAAHEFPLRERLTAQLMLALHRCGRSAAALDALQATRRTMVQLQGIEPGPQLRRLQQRILRNDHTLAPGPPFLRCGLPRDTATLVGRDRELARIVATADHSGPVVWAVDGMPGAGKTALANHAAHRLADRYPDLQLMLDLRGHTPGEHPAEPAQLLEIALRSAGVPGSALPDCPQAMLALWRATTARRRCVLVLDNAATAAQVTPLLPTGDSLTLVTSRHRLADLDDVHTLTLGPLDDDPARALFAQVTGDGRALAEPAEAELATRLCGNLPLAIRIAAGRLRHRPSWKVAQLNSLLRDEQRRLGELRLSTVDVMATFALSYQQLDPDERRLFRLLGLHLSADFDSRSAAAMADIPPAHASRLLESLVDVHMLQQHGFDRYRFHDLLRLYAATHVAREERYDDQVAAEHRALRYYLHTAANVRAALFPSARPLPLHPAAGIVPSEFVSPADAVAWRERERLSLVSSSVGPPPWANEKPEPRVPWHELPERFRSGHVVGRMLSRPLPWPDDPQTCEARLANDLGVLSTWLHDYSAAAECHTEALRLFREAGAETDVAATLHALDVIGRRRR</sequence>
<dbReference type="InterPro" id="IPR036388">
    <property type="entry name" value="WH-like_DNA-bd_sf"/>
</dbReference>
<evidence type="ECO:0000256" key="1">
    <source>
        <dbReference type="ARBA" id="ARBA00005820"/>
    </source>
</evidence>
<feature type="domain" description="OmpR/PhoB-type" evidence="6">
    <location>
        <begin position="1"/>
        <end position="89"/>
    </location>
</feature>
<dbReference type="GO" id="GO:0003677">
    <property type="term" value="F:DNA binding"/>
    <property type="evidence" value="ECO:0007669"/>
    <property type="project" value="UniProtKB-UniRule"/>
</dbReference>
<dbReference type="InterPro" id="IPR051677">
    <property type="entry name" value="AfsR-DnrI-RedD_regulator"/>
</dbReference>
<dbReference type="RefSeq" id="WP_130476740.1">
    <property type="nucleotide sequence ID" value="NZ_SFCC01000009.1"/>
</dbReference>
<dbReference type="GO" id="GO:0000160">
    <property type="term" value="P:phosphorelay signal transduction system"/>
    <property type="evidence" value="ECO:0007669"/>
    <property type="project" value="InterPro"/>
</dbReference>
<evidence type="ECO:0000313" key="8">
    <source>
        <dbReference type="Proteomes" id="UP000292003"/>
    </source>
</evidence>
<dbReference type="InterPro" id="IPR016032">
    <property type="entry name" value="Sig_transdc_resp-reg_C-effctor"/>
</dbReference>
<organism evidence="7 8">
    <name type="scientific">Amycolatopsis suaedae</name>
    <dbReference type="NCBI Taxonomy" id="2510978"/>
    <lineage>
        <taxon>Bacteria</taxon>
        <taxon>Bacillati</taxon>
        <taxon>Actinomycetota</taxon>
        <taxon>Actinomycetes</taxon>
        <taxon>Pseudonocardiales</taxon>
        <taxon>Pseudonocardiaceae</taxon>
        <taxon>Amycolatopsis</taxon>
    </lineage>
</organism>
<dbReference type="OrthoDB" id="9812579at2"/>
<dbReference type="SUPFAM" id="SSF46894">
    <property type="entry name" value="C-terminal effector domain of the bipartite response regulators"/>
    <property type="match status" value="1"/>
</dbReference>
<dbReference type="SUPFAM" id="SSF52540">
    <property type="entry name" value="P-loop containing nucleoside triphosphate hydrolases"/>
    <property type="match status" value="1"/>
</dbReference>
<dbReference type="Pfam" id="PF03704">
    <property type="entry name" value="BTAD"/>
    <property type="match status" value="1"/>
</dbReference>
<dbReference type="SUPFAM" id="SSF48452">
    <property type="entry name" value="TPR-like"/>
    <property type="match status" value="1"/>
</dbReference>
<dbReference type="PROSITE" id="PS51755">
    <property type="entry name" value="OMPR_PHOB"/>
    <property type="match status" value="1"/>
</dbReference>
<dbReference type="SMART" id="SM00862">
    <property type="entry name" value="Trans_reg_C"/>
    <property type="match status" value="1"/>
</dbReference>
<comment type="caution">
    <text evidence="7">The sequence shown here is derived from an EMBL/GenBank/DDBJ whole genome shotgun (WGS) entry which is preliminary data.</text>
</comment>
<dbReference type="PANTHER" id="PTHR35807">
    <property type="entry name" value="TRANSCRIPTIONAL REGULATOR REDD-RELATED"/>
    <property type="match status" value="1"/>
</dbReference>
<dbReference type="Gene3D" id="3.40.50.300">
    <property type="entry name" value="P-loop containing nucleotide triphosphate hydrolases"/>
    <property type="match status" value="1"/>
</dbReference>
<reference evidence="7 8" key="1">
    <citation type="submission" date="2019-02" db="EMBL/GenBank/DDBJ databases">
        <title>Draft genome sequence of Amycolatopsis sp. 8-3EHSu isolated from roots of Suaeda maritima.</title>
        <authorList>
            <person name="Duangmal K."/>
            <person name="Chantavorakit T."/>
        </authorList>
    </citation>
    <scope>NUCLEOTIDE SEQUENCE [LARGE SCALE GENOMIC DNA]</scope>
    <source>
        <strain evidence="7 8">8-3EHSu</strain>
    </source>
</reference>
<comment type="similarity">
    <text evidence="1">Belongs to the AfsR/DnrI/RedD regulatory family.</text>
</comment>
<dbReference type="Gene3D" id="1.10.10.10">
    <property type="entry name" value="Winged helix-like DNA-binding domain superfamily/Winged helix DNA-binding domain"/>
    <property type="match status" value="1"/>
</dbReference>
<dbReference type="Pfam" id="PF00486">
    <property type="entry name" value="Trans_reg_C"/>
    <property type="match status" value="1"/>
</dbReference>
<keyword evidence="2" id="KW-0805">Transcription regulation</keyword>
<dbReference type="GO" id="GO:0006355">
    <property type="term" value="P:regulation of DNA-templated transcription"/>
    <property type="evidence" value="ECO:0007669"/>
    <property type="project" value="InterPro"/>
</dbReference>
<dbReference type="EMBL" id="SFCC01000009">
    <property type="protein sequence ID" value="RZQ62312.1"/>
    <property type="molecule type" value="Genomic_DNA"/>
</dbReference>
<evidence type="ECO:0000259" key="6">
    <source>
        <dbReference type="PROSITE" id="PS51755"/>
    </source>
</evidence>
<dbReference type="InterPro" id="IPR001867">
    <property type="entry name" value="OmpR/PhoB-type_DNA-bd"/>
</dbReference>
<protein>
    <submittedName>
        <fullName evidence="7">SARP family transcriptional regulator</fullName>
    </submittedName>
</protein>